<dbReference type="EMBL" id="JADFFM010000001">
    <property type="protein sequence ID" value="MBE9665399.1"/>
    <property type="molecule type" value="Genomic_DNA"/>
</dbReference>
<dbReference type="InterPro" id="IPR006860">
    <property type="entry name" value="FecR"/>
</dbReference>
<feature type="domain" description="Protein FecR C-terminal" evidence="3">
    <location>
        <begin position="303"/>
        <end position="371"/>
    </location>
</feature>
<evidence type="ECO:0000259" key="2">
    <source>
        <dbReference type="Pfam" id="PF04773"/>
    </source>
</evidence>
<keyword evidence="1" id="KW-0472">Membrane</keyword>
<proteinExistence type="predicted"/>
<sequence>MDKDQIKELLLRYESGTCTAEEKALLETWFLKQHAEKLPSPSEIESDLNEVWAELNQNYHSKSTIITWYRVAAAAITLLFLSVAGFFLTNRQQPVQRVAQVQQHDALPGSNKAILTLANGRKIILNDKANGKLAEQSGIKITKTANGQITYTIANVKTPYTNVATNTIEVPPGGQYRVKLPDGTNVWLNAATTLRYPVRFTGNERRVELNGEAYFEVVHNKAMPFRVINARQTVEVLGTHFSVMAYGNEAVIKTTLLEGSVKVSDATRSTMLIPGQQSQLTREGINVVSGADVDNAIAWVKGKLQFTDSDIQSIMRTLSRWYDIDVQYTDTKITKRFGGSFSRSKNLSVVLKALQSTGDVHFLIEGRRVIIMP</sequence>
<name>A0ABR9XDC5_9SPHI</name>
<gene>
    <name evidence="4" type="ORF">IRJ18_03430</name>
</gene>
<reference evidence="4 5" key="1">
    <citation type="submission" date="2020-10" db="EMBL/GenBank/DDBJ databases">
        <title>Mucilaginibacter mali sp. nov., isolated from rhizosphere soil of apple orchard.</title>
        <authorList>
            <person name="Lee J.-S."/>
            <person name="Kim H.S."/>
            <person name="Kim J.-S."/>
        </authorList>
    </citation>
    <scope>NUCLEOTIDE SEQUENCE [LARGE SCALE GENOMIC DNA]</scope>
    <source>
        <strain evidence="4 5">KCTC 23157</strain>
    </source>
</reference>
<dbReference type="Gene3D" id="2.60.120.1440">
    <property type="match status" value="1"/>
</dbReference>
<dbReference type="InterPro" id="IPR012373">
    <property type="entry name" value="Ferrdict_sens_TM"/>
</dbReference>
<comment type="caution">
    <text evidence="4">The sequence shown here is derived from an EMBL/GenBank/DDBJ whole genome shotgun (WGS) entry which is preliminary data.</text>
</comment>
<dbReference type="PANTHER" id="PTHR30273:SF2">
    <property type="entry name" value="PROTEIN FECR"/>
    <property type="match status" value="1"/>
</dbReference>
<keyword evidence="5" id="KW-1185">Reference proteome</keyword>
<dbReference type="PIRSF" id="PIRSF018266">
    <property type="entry name" value="FecR"/>
    <property type="match status" value="1"/>
</dbReference>
<dbReference type="Pfam" id="PF04773">
    <property type="entry name" value="FecR"/>
    <property type="match status" value="1"/>
</dbReference>
<evidence type="ECO:0000259" key="3">
    <source>
        <dbReference type="Pfam" id="PF16344"/>
    </source>
</evidence>
<accession>A0ABR9XDC5</accession>
<keyword evidence="1" id="KW-1133">Transmembrane helix</keyword>
<feature type="transmembrane region" description="Helical" evidence="1">
    <location>
        <begin position="68"/>
        <end position="88"/>
    </location>
</feature>
<protein>
    <submittedName>
        <fullName evidence="4">DUF4974 domain-containing protein</fullName>
    </submittedName>
</protein>
<dbReference type="PANTHER" id="PTHR30273">
    <property type="entry name" value="PERIPLASMIC SIGNAL SENSOR AND SIGMA FACTOR ACTIVATOR FECR-RELATED"/>
    <property type="match status" value="1"/>
</dbReference>
<dbReference type="Gene3D" id="3.55.50.30">
    <property type="match status" value="1"/>
</dbReference>
<dbReference type="Proteomes" id="UP000632774">
    <property type="component" value="Unassembled WGS sequence"/>
</dbReference>
<dbReference type="RefSeq" id="WP_194104797.1">
    <property type="nucleotide sequence ID" value="NZ_JADFFM010000001.1"/>
</dbReference>
<evidence type="ECO:0000313" key="4">
    <source>
        <dbReference type="EMBL" id="MBE9665399.1"/>
    </source>
</evidence>
<dbReference type="InterPro" id="IPR032508">
    <property type="entry name" value="FecR_C"/>
</dbReference>
<dbReference type="Pfam" id="PF16344">
    <property type="entry name" value="FecR_C"/>
    <property type="match status" value="1"/>
</dbReference>
<evidence type="ECO:0000256" key="1">
    <source>
        <dbReference type="SAM" id="Phobius"/>
    </source>
</evidence>
<feature type="domain" description="FecR protein" evidence="2">
    <location>
        <begin position="167"/>
        <end position="262"/>
    </location>
</feature>
<organism evidence="4 5">
    <name type="scientific">Mucilaginibacter boryungensis</name>
    <dbReference type="NCBI Taxonomy" id="768480"/>
    <lineage>
        <taxon>Bacteria</taxon>
        <taxon>Pseudomonadati</taxon>
        <taxon>Bacteroidota</taxon>
        <taxon>Sphingobacteriia</taxon>
        <taxon>Sphingobacteriales</taxon>
        <taxon>Sphingobacteriaceae</taxon>
        <taxon>Mucilaginibacter</taxon>
    </lineage>
</organism>
<evidence type="ECO:0000313" key="5">
    <source>
        <dbReference type="Proteomes" id="UP000632774"/>
    </source>
</evidence>
<keyword evidence="1" id="KW-0812">Transmembrane</keyword>